<keyword evidence="1" id="KW-0732">Signal</keyword>
<gene>
    <name evidence="2" type="ORF">J9B83_12490</name>
</gene>
<accession>A0ABS5HDL1</accession>
<sequence length="171" mass="18186">MFKLLAPITASVILLAAQAAHADIEVSFVDSAPKDRFVITNMGECVLNNVELTLDLSNSVGRLIFDTTATGAGVEVFQPFEVRKGELTLLSASNIQDGDSSLSLMIETIDPKGSVSFTIDVDDTLVKSEYGNIRVSGSEIANGNVMLTTNKTLSTATFNSYGKALVTLDDC</sequence>
<reference evidence="3" key="2">
    <citation type="submission" date="2023-07" db="EMBL/GenBank/DDBJ databases">
        <title>Marinomonas vulgaris A79, complete genome.</title>
        <authorList>
            <person name="Ying J.-J."/>
        </authorList>
    </citation>
    <scope>NUCLEOTIDE SEQUENCE [LARGE SCALE GENOMIC DNA]</scope>
    <source>
        <strain evidence="3">A79</strain>
    </source>
</reference>
<name>A0ABS5HDL1_9GAMM</name>
<dbReference type="Proteomes" id="UP000679722">
    <property type="component" value="Unassembled WGS sequence"/>
</dbReference>
<evidence type="ECO:0000313" key="2">
    <source>
        <dbReference type="EMBL" id="MBR7889753.1"/>
    </source>
</evidence>
<evidence type="ECO:0008006" key="4">
    <source>
        <dbReference type="Google" id="ProtNLM"/>
    </source>
</evidence>
<feature type="signal peptide" evidence="1">
    <location>
        <begin position="1"/>
        <end position="22"/>
    </location>
</feature>
<dbReference type="RefSeq" id="WP_211537200.1">
    <property type="nucleotide sequence ID" value="NZ_JAGSSV010000019.1"/>
</dbReference>
<evidence type="ECO:0000256" key="1">
    <source>
        <dbReference type="SAM" id="SignalP"/>
    </source>
</evidence>
<proteinExistence type="predicted"/>
<feature type="chain" id="PRO_5046503698" description="Aggregation factor core" evidence="1">
    <location>
        <begin position="23"/>
        <end position="171"/>
    </location>
</feature>
<evidence type="ECO:0000313" key="3">
    <source>
        <dbReference type="Proteomes" id="UP000679722"/>
    </source>
</evidence>
<protein>
    <recommendedName>
        <fullName evidence="4">Aggregation factor core</fullName>
    </recommendedName>
</protein>
<dbReference type="EMBL" id="JAGSSV010000019">
    <property type="protein sequence ID" value="MBR7889753.1"/>
    <property type="molecule type" value="Genomic_DNA"/>
</dbReference>
<organism evidence="2 3">
    <name type="scientific">Marinomonas vulgaris</name>
    <dbReference type="NCBI Taxonomy" id="2823372"/>
    <lineage>
        <taxon>Bacteria</taxon>
        <taxon>Pseudomonadati</taxon>
        <taxon>Pseudomonadota</taxon>
        <taxon>Gammaproteobacteria</taxon>
        <taxon>Oceanospirillales</taxon>
        <taxon>Oceanospirillaceae</taxon>
        <taxon>Marinomonas</taxon>
    </lineage>
</organism>
<comment type="caution">
    <text evidence="2">The sequence shown here is derived from an EMBL/GenBank/DDBJ whole genome shotgun (WGS) entry which is preliminary data.</text>
</comment>
<reference evidence="2 3" key="1">
    <citation type="submission" date="2021-04" db="EMBL/GenBank/DDBJ databases">
        <authorList>
            <person name="Sun C."/>
        </authorList>
    </citation>
    <scope>NUCLEOTIDE SEQUENCE [LARGE SCALE GENOMIC DNA]</scope>
    <source>
        <strain evidence="2 3">A79</strain>
    </source>
</reference>
<keyword evidence="3" id="KW-1185">Reference proteome</keyword>